<dbReference type="AlphaFoldDB" id="A6I3X9"/>
<sequence>MASASAPASRFLPCLSSYPDFFHDGQLCGSLNR</sequence>
<organism evidence="1 2">
    <name type="scientific">Rattus norvegicus</name>
    <name type="common">Rat</name>
    <dbReference type="NCBI Taxonomy" id="10116"/>
    <lineage>
        <taxon>Eukaryota</taxon>
        <taxon>Metazoa</taxon>
        <taxon>Chordata</taxon>
        <taxon>Craniata</taxon>
        <taxon>Vertebrata</taxon>
        <taxon>Euteleostomi</taxon>
        <taxon>Mammalia</taxon>
        <taxon>Eutheria</taxon>
        <taxon>Euarchontoglires</taxon>
        <taxon>Glires</taxon>
        <taxon>Rodentia</taxon>
        <taxon>Myomorpha</taxon>
        <taxon>Muroidea</taxon>
        <taxon>Muridae</taxon>
        <taxon>Murinae</taxon>
        <taxon>Rattus</taxon>
    </lineage>
</organism>
<evidence type="ECO:0000313" key="1">
    <source>
        <dbReference type="EMBL" id="EDL76898.1"/>
    </source>
</evidence>
<accession>A6I3X9</accession>
<evidence type="ECO:0000313" key="2">
    <source>
        <dbReference type="Proteomes" id="UP000234681"/>
    </source>
</evidence>
<dbReference type="EMBL" id="CH473954">
    <property type="protein sequence ID" value="EDL76898.1"/>
    <property type="molecule type" value="Genomic_DNA"/>
</dbReference>
<dbReference type="Proteomes" id="UP000234681">
    <property type="component" value="Chromosome 8"/>
</dbReference>
<name>A6I3X9_RAT</name>
<reference evidence="1 2" key="1">
    <citation type="submission" date="2005-09" db="EMBL/GenBank/DDBJ databases">
        <authorList>
            <person name="Mural R.J."/>
            <person name="Li P.W."/>
            <person name="Adams M.D."/>
            <person name="Amanatides P.G."/>
            <person name="Baden-Tillson H."/>
            <person name="Barnstead M."/>
            <person name="Chin S.H."/>
            <person name="Dew I."/>
            <person name="Evans C.A."/>
            <person name="Ferriera S."/>
            <person name="Flanigan M."/>
            <person name="Fosler C."/>
            <person name="Glodek A."/>
            <person name="Gu Z."/>
            <person name="Holt R.A."/>
            <person name="Jennings D."/>
            <person name="Kraft C.L."/>
            <person name="Lu F."/>
            <person name="Nguyen T."/>
            <person name="Nusskern D.R."/>
            <person name="Pfannkoch C.M."/>
            <person name="Sitter C."/>
            <person name="Sutton G.G."/>
            <person name="Venter J.C."/>
            <person name="Wang Z."/>
            <person name="Woodage T."/>
            <person name="Zheng X.H."/>
            <person name="Zhong F."/>
        </authorList>
    </citation>
    <scope>NUCLEOTIDE SEQUENCE [LARGE SCALE GENOMIC DNA]</scope>
    <source>
        <strain>BN</strain>
        <strain evidence="2">Sprague-Dawley</strain>
    </source>
</reference>
<gene>
    <name evidence="1" type="ORF">rCG_25722</name>
</gene>
<proteinExistence type="predicted"/>
<protein>
    <submittedName>
        <fullName evidence="1">RCG25722</fullName>
    </submittedName>
</protein>